<dbReference type="Proteomes" id="UP000190188">
    <property type="component" value="Unassembled WGS sequence"/>
</dbReference>
<evidence type="ECO:0000256" key="3">
    <source>
        <dbReference type="ARBA" id="ARBA00007931"/>
    </source>
</evidence>
<organism evidence="14 15">
    <name type="scientific">Paenibacillus selenitireducens</name>
    <dbReference type="NCBI Taxonomy" id="1324314"/>
    <lineage>
        <taxon>Bacteria</taxon>
        <taxon>Bacillati</taxon>
        <taxon>Bacillota</taxon>
        <taxon>Bacilli</taxon>
        <taxon>Bacillales</taxon>
        <taxon>Paenibacillaceae</taxon>
        <taxon>Paenibacillus</taxon>
    </lineage>
</organism>
<feature type="domain" description="Peptidase M50" evidence="13">
    <location>
        <begin position="31"/>
        <end position="101"/>
    </location>
</feature>
<dbReference type="RefSeq" id="WP_078497702.1">
    <property type="nucleotide sequence ID" value="NZ_MSZX01000002.1"/>
</dbReference>
<comment type="caution">
    <text evidence="14">The sequence shown here is derived from an EMBL/GenBank/DDBJ whole genome shotgun (WGS) entry which is preliminary data.</text>
</comment>
<dbReference type="InterPro" id="IPR008915">
    <property type="entry name" value="Peptidase_M50"/>
</dbReference>
<feature type="transmembrane region" description="Helical" evidence="12">
    <location>
        <begin position="14"/>
        <end position="40"/>
    </location>
</feature>
<gene>
    <name evidence="14" type="ORF">BVG16_06360</name>
</gene>
<evidence type="ECO:0000256" key="1">
    <source>
        <dbReference type="ARBA" id="ARBA00001947"/>
    </source>
</evidence>
<dbReference type="GO" id="GO:0046872">
    <property type="term" value="F:metal ion binding"/>
    <property type="evidence" value="ECO:0007669"/>
    <property type="project" value="UniProtKB-KW"/>
</dbReference>
<evidence type="ECO:0000256" key="7">
    <source>
        <dbReference type="ARBA" id="ARBA00022801"/>
    </source>
</evidence>
<evidence type="ECO:0000256" key="9">
    <source>
        <dbReference type="ARBA" id="ARBA00022989"/>
    </source>
</evidence>
<dbReference type="AlphaFoldDB" id="A0A1T2XKK5"/>
<feature type="transmembrane region" description="Helical" evidence="12">
    <location>
        <begin position="154"/>
        <end position="174"/>
    </location>
</feature>
<accession>A0A1T2XKK5</accession>
<keyword evidence="8" id="KW-0862">Zinc</keyword>
<evidence type="ECO:0000256" key="10">
    <source>
        <dbReference type="ARBA" id="ARBA00023049"/>
    </source>
</evidence>
<evidence type="ECO:0000256" key="5">
    <source>
        <dbReference type="ARBA" id="ARBA00022692"/>
    </source>
</evidence>
<evidence type="ECO:0000256" key="2">
    <source>
        <dbReference type="ARBA" id="ARBA00004141"/>
    </source>
</evidence>
<keyword evidence="9 12" id="KW-1133">Transmembrane helix</keyword>
<keyword evidence="6" id="KW-0479">Metal-binding</keyword>
<dbReference type="Pfam" id="PF02163">
    <property type="entry name" value="Peptidase_M50"/>
    <property type="match status" value="1"/>
</dbReference>
<evidence type="ECO:0000259" key="13">
    <source>
        <dbReference type="Pfam" id="PF02163"/>
    </source>
</evidence>
<sequence>MIKWGGTTFSLHPLFIMVMLASLLTGHFLEMITLFGIVLIHELGHAAAAAYFGWKVQEIKLLPFGGVAVTDESGAAPVHEELLVAIAGPLQNVIMMAAAYGAHQVGWWNSEWTNYFIQANLMIALFNMMPVLPLDGGRIVQALCSLFIPYHRTLIWCGRISIAFSCAMVVYAVIPLYWQQQIQLNLLVIGLFLVYANWTDYRNVPYRFVRFMTHRERFSLSRMQQGSLAFPIIVGSEQPLGGVVRLFMKSKYHLIYVLNDRGKIVAVLPEQRLVDSYFANFMVK</sequence>
<dbReference type="EMBL" id="MSZX01000002">
    <property type="protein sequence ID" value="OPA80352.1"/>
    <property type="molecule type" value="Genomic_DNA"/>
</dbReference>
<keyword evidence="7" id="KW-0378">Hydrolase</keyword>
<keyword evidence="10" id="KW-0482">Metalloprotease</keyword>
<reference evidence="14 15" key="1">
    <citation type="submission" date="2017-01" db="EMBL/GenBank/DDBJ databases">
        <title>Genome analysis of Paenibacillus selenitrireducens ES3-24.</title>
        <authorList>
            <person name="Xu D."/>
            <person name="Yao R."/>
            <person name="Zheng S."/>
        </authorList>
    </citation>
    <scope>NUCLEOTIDE SEQUENCE [LARGE SCALE GENOMIC DNA]</scope>
    <source>
        <strain evidence="14 15">ES3-24</strain>
    </source>
</reference>
<dbReference type="PANTHER" id="PTHR39188">
    <property type="entry name" value="MEMBRANE-ASSOCIATED ZINC METALLOPROTEASE M50B"/>
    <property type="match status" value="1"/>
</dbReference>
<dbReference type="CDD" id="cd06161">
    <property type="entry name" value="S2P-M50_SpoIVFB"/>
    <property type="match status" value="1"/>
</dbReference>
<comment type="subcellular location">
    <subcellularLocation>
        <location evidence="2">Membrane</location>
        <topology evidence="2">Multi-pass membrane protein</topology>
    </subcellularLocation>
</comment>
<name>A0A1T2XKK5_9BACL</name>
<protein>
    <submittedName>
        <fullName evidence="14">Zn-dependent protease</fullName>
    </submittedName>
</protein>
<keyword evidence="15" id="KW-1185">Reference proteome</keyword>
<evidence type="ECO:0000256" key="8">
    <source>
        <dbReference type="ARBA" id="ARBA00022833"/>
    </source>
</evidence>
<dbReference type="GO" id="GO:0008237">
    <property type="term" value="F:metallopeptidase activity"/>
    <property type="evidence" value="ECO:0007669"/>
    <property type="project" value="UniProtKB-KW"/>
</dbReference>
<dbReference type="PANTHER" id="PTHR39188:SF3">
    <property type="entry name" value="STAGE IV SPORULATION PROTEIN FB"/>
    <property type="match status" value="1"/>
</dbReference>
<dbReference type="GO" id="GO:0006508">
    <property type="term" value="P:proteolysis"/>
    <property type="evidence" value="ECO:0007669"/>
    <property type="project" value="UniProtKB-KW"/>
</dbReference>
<evidence type="ECO:0000313" key="15">
    <source>
        <dbReference type="Proteomes" id="UP000190188"/>
    </source>
</evidence>
<comment type="similarity">
    <text evidence="3">Belongs to the peptidase M50B family.</text>
</comment>
<proteinExistence type="inferred from homology"/>
<evidence type="ECO:0000256" key="11">
    <source>
        <dbReference type="ARBA" id="ARBA00023136"/>
    </source>
</evidence>
<keyword evidence="11 12" id="KW-0472">Membrane</keyword>
<dbReference type="OrthoDB" id="166377at2"/>
<dbReference type="STRING" id="1324314.BVG16_06360"/>
<dbReference type="GO" id="GO:0016020">
    <property type="term" value="C:membrane"/>
    <property type="evidence" value="ECO:0007669"/>
    <property type="project" value="UniProtKB-SubCell"/>
</dbReference>
<comment type="cofactor">
    <cofactor evidence="1">
        <name>Zn(2+)</name>
        <dbReference type="ChEBI" id="CHEBI:29105"/>
    </cofactor>
</comment>
<evidence type="ECO:0000256" key="4">
    <source>
        <dbReference type="ARBA" id="ARBA00022670"/>
    </source>
</evidence>
<evidence type="ECO:0000256" key="6">
    <source>
        <dbReference type="ARBA" id="ARBA00022723"/>
    </source>
</evidence>
<evidence type="ECO:0000313" key="14">
    <source>
        <dbReference type="EMBL" id="OPA80352.1"/>
    </source>
</evidence>
<keyword evidence="5 12" id="KW-0812">Transmembrane</keyword>
<keyword evidence="4 14" id="KW-0645">Protease</keyword>
<evidence type="ECO:0000256" key="12">
    <source>
        <dbReference type="SAM" id="Phobius"/>
    </source>
</evidence>
<feature type="transmembrane region" description="Helical" evidence="12">
    <location>
        <begin position="180"/>
        <end position="198"/>
    </location>
</feature>